<feature type="transmembrane region" description="Helical" evidence="1">
    <location>
        <begin position="71"/>
        <end position="90"/>
    </location>
</feature>
<keyword evidence="1" id="KW-0812">Transmembrane</keyword>
<dbReference type="AlphaFoldDB" id="A0A5B8YN50"/>
<gene>
    <name evidence="2" type="ORF">FK178_14395</name>
</gene>
<organism evidence="2 3">
    <name type="scientific">Antarcticibacterium arcticum</name>
    <dbReference type="NCBI Taxonomy" id="2585771"/>
    <lineage>
        <taxon>Bacteria</taxon>
        <taxon>Pseudomonadati</taxon>
        <taxon>Bacteroidota</taxon>
        <taxon>Flavobacteriia</taxon>
        <taxon>Flavobacteriales</taxon>
        <taxon>Flavobacteriaceae</taxon>
        <taxon>Antarcticibacterium</taxon>
    </lineage>
</organism>
<evidence type="ECO:0008006" key="4">
    <source>
        <dbReference type="Google" id="ProtNLM"/>
    </source>
</evidence>
<evidence type="ECO:0000313" key="3">
    <source>
        <dbReference type="Proteomes" id="UP000321954"/>
    </source>
</evidence>
<feature type="transmembrane region" description="Helical" evidence="1">
    <location>
        <begin position="39"/>
        <end position="59"/>
    </location>
</feature>
<feature type="transmembrane region" description="Helical" evidence="1">
    <location>
        <begin position="96"/>
        <end position="115"/>
    </location>
</feature>
<feature type="transmembrane region" description="Helical" evidence="1">
    <location>
        <begin position="223"/>
        <end position="240"/>
    </location>
</feature>
<feature type="transmembrane region" description="Helical" evidence="1">
    <location>
        <begin position="160"/>
        <end position="179"/>
    </location>
</feature>
<reference evidence="2 3" key="1">
    <citation type="submission" date="2019-08" db="EMBL/GenBank/DDBJ databases">
        <title>Antarcticibacterium arcticum sp. nov., a bacterium isolated from marine sediment of the Canadian Beaufort Sea.</title>
        <authorList>
            <person name="Lee Y.M."/>
            <person name="Baek K."/>
            <person name="Lee D.-H."/>
            <person name="Shin S.C."/>
            <person name="Jin Y.K."/>
            <person name="Park Y."/>
        </authorList>
    </citation>
    <scope>NUCLEOTIDE SEQUENCE [LARGE SCALE GENOMIC DNA]</scope>
    <source>
        <strain evidence="2 3">PAMC 28998</strain>
    </source>
</reference>
<name>A0A5B8YN50_9FLAO</name>
<dbReference type="Proteomes" id="UP000321954">
    <property type="component" value="Chromosome"/>
</dbReference>
<dbReference type="KEGG" id="anp:FK178_14395"/>
<feature type="transmembrane region" description="Helical" evidence="1">
    <location>
        <begin position="127"/>
        <end position="148"/>
    </location>
</feature>
<accession>A0A5B8YN50</accession>
<dbReference type="OrthoDB" id="1467772at2"/>
<evidence type="ECO:0000313" key="2">
    <source>
        <dbReference type="EMBL" id="QED39145.1"/>
    </source>
</evidence>
<dbReference type="EMBL" id="CP042476">
    <property type="protein sequence ID" value="QED39145.1"/>
    <property type="molecule type" value="Genomic_DNA"/>
</dbReference>
<feature type="transmembrane region" description="Helical" evidence="1">
    <location>
        <begin position="12"/>
        <end position="33"/>
    </location>
</feature>
<feature type="transmembrane region" description="Helical" evidence="1">
    <location>
        <begin position="252"/>
        <end position="271"/>
    </location>
</feature>
<keyword evidence="1" id="KW-1133">Transmembrane helix</keyword>
<protein>
    <recommendedName>
        <fullName evidence="4">Prenyltransferase</fullName>
    </recommendedName>
</protein>
<keyword evidence="1" id="KW-0472">Membrane</keyword>
<sequence length="272" mass="30447">MLKSIFNFYINSSLHVAIAVVCLSAVSFLNFGYNLSGSILLFIFWGTVTGYNFVKYAGIAKFHHSNLPPNLKLLQLFSLIIFMGMIVSAFNQPPAILFIAAISGGFTLLYALPVFSKNRNLRALPGLKIYVIGLVVSIVTVLMPLVLYEELLERDILIEFLQRFLMVIALVIPFEIRDLKFDLIQLNTIPQKIGVARSKILGYILVSLVVSAEFLKQEILPENLVSLIGVGIITLLFLKGSQIKQGEYYASFWVEAIPVMWLFLQIGFTGVM</sequence>
<proteinExistence type="predicted"/>
<feature type="transmembrane region" description="Helical" evidence="1">
    <location>
        <begin position="200"/>
        <end position="217"/>
    </location>
</feature>
<keyword evidence="3" id="KW-1185">Reference proteome</keyword>
<evidence type="ECO:0000256" key="1">
    <source>
        <dbReference type="SAM" id="Phobius"/>
    </source>
</evidence>